<evidence type="ECO:0000256" key="6">
    <source>
        <dbReference type="SAM" id="Coils"/>
    </source>
</evidence>
<organism evidence="8 9">
    <name type="scientific">Phoenix dactylifera</name>
    <name type="common">Date palm</name>
    <dbReference type="NCBI Taxonomy" id="42345"/>
    <lineage>
        <taxon>Eukaryota</taxon>
        <taxon>Viridiplantae</taxon>
        <taxon>Streptophyta</taxon>
        <taxon>Embryophyta</taxon>
        <taxon>Tracheophyta</taxon>
        <taxon>Spermatophyta</taxon>
        <taxon>Magnoliopsida</taxon>
        <taxon>Liliopsida</taxon>
        <taxon>Arecaceae</taxon>
        <taxon>Coryphoideae</taxon>
        <taxon>Phoeniceae</taxon>
        <taxon>Phoenix</taxon>
    </lineage>
</organism>
<keyword evidence="4" id="KW-0547">Nucleotide-binding</keyword>
<proteinExistence type="inferred from homology"/>
<evidence type="ECO:0000256" key="1">
    <source>
        <dbReference type="ARBA" id="ARBA00008894"/>
    </source>
</evidence>
<dbReference type="Pfam" id="PF18052">
    <property type="entry name" value="Rx_N"/>
    <property type="match status" value="1"/>
</dbReference>
<name>A0A8B8ZST4_PHODC</name>
<accession>A0A8B8ZST4</accession>
<evidence type="ECO:0000256" key="5">
    <source>
        <dbReference type="ARBA" id="ARBA00022821"/>
    </source>
</evidence>
<comment type="similarity">
    <text evidence="1">Belongs to the disease resistance NB-LRR family.</text>
</comment>
<dbReference type="CDD" id="cd14798">
    <property type="entry name" value="RX-CC_like"/>
    <property type="match status" value="1"/>
</dbReference>
<reference evidence="9" key="1">
    <citation type="submission" date="2025-08" db="UniProtKB">
        <authorList>
            <consortium name="RefSeq"/>
        </authorList>
    </citation>
    <scope>IDENTIFICATION</scope>
    <source>
        <tissue evidence="9">Young leaves</tissue>
    </source>
</reference>
<keyword evidence="5" id="KW-0611">Plant defense</keyword>
<dbReference type="Gene3D" id="1.20.5.4130">
    <property type="match status" value="1"/>
</dbReference>
<keyword evidence="6" id="KW-0175">Coiled coil</keyword>
<dbReference type="GeneID" id="108510807"/>
<sequence length="164" mass="18719">MAMILDAFVSRLCSMLLTYAKEEAVKILGVPDEIKKLRKRLERIQDVLNDAENRRLENNQAINRWLNELRDLMYEADDIIDECQIEGEKLRSLNSSSSRRAESDFHPRTAAVRKKGGPGLDDMHNNAFHWLPLILGTGLAHSPSKPVSLVFNNFNSNNDMQIEV</sequence>
<evidence type="ECO:0000259" key="7">
    <source>
        <dbReference type="Pfam" id="PF18052"/>
    </source>
</evidence>
<dbReference type="AlphaFoldDB" id="A0A8B8ZST4"/>
<keyword evidence="8" id="KW-1185">Reference proteome</keyword>
<evidence type="ECO:0000256" key="3">
    <source>
        <dbReference type="ARBA" id="ARBA00022737"/>
    </source>
</evidence>
<evidence type="ECO:0000313" key="8">
    <source>
        <dbReference type="Proteomes" id="UP000228380"/>
    </source>
</evidence>
<dbReference type="InterPro" id="IPR041118">
    <property type="entry name" value="Rx_N"/>
</dbReference>
<dbReference type="GO" id="GO:0006952">
    <property type="term" value="P:defense response"/>
    <property type="evidence" value="ECO:0007669"/>
    <property type="project" value="UniProtKB-KW"/>
</dbReference>
<keyword evidence="3" id="KW-0677">Repeat</keyword>
<dbReference type="InterPro" id="IPR038005">
    <property type="entry name" value="RX-like_CC"/>
</dbReference>
<evidence type="ECO:0000256" key="2">
    <source>
        <dbReference type="ARBA" id="ARBA00022614"/>
    </source>
</evidence>
<protein>
    <submittedName>
        <fullName evidence="9">Disease resistance protein RGA3 isoform X2</fullName>
    </submittedName>
</protein>
<feature type="coiled-coil region" evidence="6">
    <location>
        <begin position="34"/>
        <end position="68"/>
    </location>
</feature>
<feature type="domain" description="Disease resistance N-terminal" evidence="7">
    <location>
        <begin position="8"/>
        <end position="98"/>
    </location>
</feature>
<evidence type="ECO:0000256" key="4">
    <source>
        <dbReference type="ARBA" id="ARBA00022741"/>
    </source>
</evidence>
<dbReference type="Proteomes" id="UP000228380">
    <property type="component" value="Unplaced"/>
</dbReference>
<evidence type="ECO:0000313" key="9">
    <source>
        <dbReference type="RefSeq" id="XP_038976427.1"/>
    </source>
</evidence>
<gene>
    <name evidence="9" type="primary">LOC108510807</name>
</gene>
<dbReference type="RefSeq" id="XP_038976427.1">
    <property type="nucleotide sequence ID" value="XM_039120499.1"/>
</dbReference>
<dbReference type="GO" id="GO:0000166">
    <property type="term" value="F:nucleotide binding"/>
    <property type="evidence" value="ECO:0007669"/>
    <property type="project" value="UniProtKB-KW"/>
</dbReference>
<keyword evidence="2" id="KW-0433">Leucine-rich repeat</keyword>